<keyword evidence="3 11" id="KW-0723">Serine/threonine-protein kinase</keyword>
<name>A0ABU6S9X5_9FABA</name>
<evidence type="ECO:0000256" key="10">
    <source>
        <dbReference type="PROSITE-ProRule" id="PRU10141"/>
    </source>
</evidence>
<gene>
    <name evidence="14" type="primary">PBL23_2</name>
    <name evidence="14" type="ORF">PIB30_024393</name>
</gene>
<comment type="caution">
    <text evidence="14">The sequence shown here is derived from an EMBL/GenBank/DDBJ whole genome shotgun (WGS) entry which is preliminary data.</text>
</comment>
<dbReference type="InterPro" id="IPR017441">
    <property type="entry name" value="Protein_kinase_ATP_BS"/>
</dbReference>
<dbReference type="Proteomes" id="UP001341840">
    <property type="component" value="Unassembled WGS sequence"/>
</dbReference>
<evidence type="ECO:0000313" key="14">
    <source>
        <dbReference type="EMBL" id="MED6133019.1"/>
    </source>
</evidence>
<keyword evidence="7 10" id="KW-0067">ATP-binding</keyword>
<evidence type="ECO:0000256" key="4">
    <source>
        <dbReference type="ARBA" id="ARBA00022679"/>
    </source>
</evidence>
<keyword evidence="2" id="KW-1003">Cell membrane</keyword>
<organism evidence="14 15">
    <name type="scientific">Stylosanthes scabra</name>
    <dbReference type="NCBI Taxonomy" id="79078"/>
    <lineage>
        <taxon>Eukaryota</taxon>
        <taxon>Viridiplantae</taxon>
        <taxon>Streptophyta</taxon>
        <taxon>Embryophyta</taxon>
        <taxon>Tracheophyta</taxon>
        <taxon>Spermatophyta</taxon>
        <taxon>Magnoliopsida</taxon>
        <taxon>eudicotyledons</taxon>
        <taxon>Gunneridae</taxon>
        <taxon>Pentapetalae</taxon>
        <taxon>rosids</taxon>
        <taxon>fabids</taxon>
        <taxon>Fabales</taxon>
        <taxon>Fabaceae</taxon>
        <taxon>Papilionoideae</taxon>
        <taxon>50 kb inversion clade</taxon>
        <taxon>dalbergioids sensu lato</taxon>
        <taxon>Dalbergieae</taxon>
        <taxon>Pterocarpus clade</taxon>
        <taxon>Stylosanthes</taxon>
    </lineage>
</organism>
<evidence type="ECO:0000256" key="5">
    <source>
        <dbReference type="ARBA" id="ARBA00022741"/>
    </source>
</evidence>
<evidence type="ECO:0000256" key="11">
    <source>
        <dbReference type="RuleBase" id="RU000304"/>
    </source>
</evidence>
<feature type="binding site" evidence="10">
    <location>
        <position position="107"/>
    </location>
    <ligand>
        <name>ATP</name>
        <dbReference type="ChEBI" id="CHEBI:30616"/>
    </ligand>
</feature>
<dbReference type="CDD" id="cd14066">
    <property type="entry name" value="STKc_IRAK"/>
    <property type="match status" value="1"/>
</dbReference>
<evidence type="ECO:0000256" key="6">
    <source>
        <dbReference type="ARBA" id="ARBA00022777"/>
    </source>
</evidence>
<feature type="compositionally biased region" description="Basic and acidic residues" evidence="12">
    <location>
        <begin position="394"/>
        <end position="405"/>
    </location>
</feature>
<dbReference type="EC" id="2.7.11.1" evidence="14"/>
<feature type="domain" description="Protein kinase" evidence="13">
    <location>
        <begin position="78"/>
        <end position="356"/>
    </location>
</feature>
<keyword evidence="4 14" id="KW-0808">Transferase</keyword>
<dbReference type="InterPro" id="IPR008271">
    <property type="entry name" value="Ser/Thr_kinase_AS"/>
</dbReference>
<dbReference type="Pfam" id="PF00069">
    <property type="entry name" value="Pkinase"/>
    <property type="match status" value="1"/>
</dbReference>
<sequence length="405" mass="45389">MSCFAWCNTSDPRIKRSLRRSIRDYNNAEKSLAAFGNFSFRTDSGKRKFIEEITKLGKGNITSKSFSYKELCAATQNFHPSNVIGEGGFGRVYKGYLKSTDQVVAVKQLDRNGFQGNREFFVEVLVLSLLKHPNLVNLVGYCIEGEQRILVYEYMANGSLEDHLLDIESDKTPLDWQTRIKIAEGAAKGLEYLHEIANPPVIYRDFKASNILLDENFNPKLSDFGLAKIGNIGDEKSPVSTRVMGTYGYCAPEYASTGQITIKSDVYSFGVVFLEMITGRRVIDNSRKTEEANLVLWAQPLLRDRRKFIQIADPLLEDKYPIKGLYQALAIAAMCLQEEAETRPWISDVVTALAFLARKKSDEDTSSPNENSTQGGGHSFGNNKSNNGLNDGENGEKNHDKDENK</sequence>
<dbReference type="PANTHER" id="PTHR47985">
    <property type="entry name" value="OS07G0668900 PROTEIN"/>
    <property type="match status" value="1"/>
</dbReference>
<dbReference type="SUPFAM" id="SSF56112">
    <property type="entry name" value="Protein kinase-like (PK-like)"/>
    <property type="match status" value="1"/>
</dbReference>
<dbReference type="PANTHER" id="PTHR47985:SF39">
    <property type="entry name" value="SERINE_THREONINE-PROTEIN KINASE PBL23-RELATED"/>
    <property type="match status" value="1"/>
</dbReference>
<dbReference type="InterPro" id="IPR000719">
    <property type="entry name" value="Prot_kinase_dom"/>
</dbReference>
<keyword evidence="9" id="KW-0449">Lipoprotein</keyword>
<feature type="compositionally biased region" description="Polar residues" evidence="12">
    <location>
        <begin position="380"/>
        <end position="389"/>
    </location>
</feature>
<dbReference type="GO" id="GO:0004674">
    <property type="term" value="F:protein serine/threonine kinase activity"/>
    <property type="evidence" value="ECO:0007669"/>
    <property type="project" value="UniProtKB-EC"/>
</dbReference>
<dbReference type="PROSITE" id="PS00108">
    <property type="entry name" value="PROTEIN_KINASE_ST"/>
    <property type="match status" value="1"/>
</dbReference>
<reference evidence="14 15" key="1">
    <citation type="journal article" date="2023" name="Plants (Basel)">
        <title>Bridging the Gap: Combining Genomics and Transcriptomics Approaches to Understand Stylosanthes scabra, an Orphan Legume from the Brazilian Caatinga.</title>
        <authorList>
            <person name="Ferreira-Neto J.R.C."/>
            <person name="da Silva M.D."/>
            <person name="Binneck E."/>
            <person name="de Melo N.F."/>
            <person name="da Silva R.H."/>
            <person name="de Melo A.L.T.M."/>
            <person name="Pandolfi V."/>
            <person name="Bustamante F.O."/>
            <person name="Brasileiro-Vidal A.C."/>
            <person name="Benko-Iseppon A.M."/>
        </authorList>
    </citation>
    <scope>NUCLEOTIDE SEQUENCE [LARGE SCALE GENOMIC DNA]</scope>
    <source>
        <tissue evidence="14">Leaves</tissue>
    </source>
</reference>
<dbReference type="PROSITE" id="PS00107">
    <property type="entry name" value="PROTEIN_KINASE_ATP"/>
    <property type="match status" value="1"/>
</dbReference>
<keyword evidence="6 14" id="KW-0418">Kinase</keyword>
<proteinExistence type="inferred from homology"/>
<accession>A0ABU6S9X5</accession>
<evidence type="ECO:0000256" key="3">
    <source>
        <dbReference type="ARBA" id="ARBA00022527"/>
    </source>
</evidence>
<dbReference type="InterPro" id="IPR011009">
    <property type="entry name" value="Kinase-like_dom_sf"/>
</dbReference>
<evidence type="ECO:0000256" key="1">
    <source>
        <dbReference type="ARBA" id="ARBA00004193"/>
    </source>
</evidence>
<evidence type="ECO:0000256" key="8">
    <source>
        <dbReference type="ARBA" id="ARBA00023136"/>
    </source>
</evidence>
<dbReference type="PROSITE" id="PS50011">
    <property type="entry name" value="PROTEIN_KINASE_DOM"/>
    <property type="match status" value="1"/>
</dbReference>
<dbReference type="Gene3D" id="3.30.200.20">
    <property type="entry name" value="Phosphorylase Kinase, domain 1"/>
    <property type="match status" value="1"/>
</dbReference>
<keyword evidence="15" id="KW-1185">Reference proteome</keyword>
<evidence type="ECO:0000256" key="9">
    <source>
        <dbReference type="ARBA" id="ARBA00023288"/>
    </source>
</evidence>
<comment type="subcellular location">
    <subcellularLocation>
        <location evidence="1">Cell membrane</location>
        <topology evidence="1">Lipid-anchor</topology>
    </subcellularLocation>
</comment>
<evidence type="ECO:0000256" key="12">
    <source>
        <dbReference type="SAM" id="MobiDB-lite"/>
    </source>
</evidence>
<keyword evidence="5 10" id="KW-0547">Nucleotide-binding</keyword>
<dbReference type="Gene3D" id="1.10.510.10">
    <property type="entry name" value="Transferase(Phosphotransferase) domain 1"/>
    <property type="match status" value="1"/>
</dbReference>
<evidence type="ECO:0000256" key="7">
    <source>
        <dbReference type="ARBA" id="ARBA00022840"/>
    </source>
</evidence>
<keyword evidence="8" id="KW-0472">Membrane</keyword>
<protein>
    <submittedName>
        <fullName evidence="14">Serine/threonine-protein kinase pbl23</fullName>
        <ecNumber evidence="14">2.7.11.1</ecNumber>
    </submittedName>
</protein>
<evidence type="ECO:0000259" key="13">
    <source>
        <dbReference type="PROSITE" id="PS50011"/>
    </source>
</evidence>
<dbReference type="EMBL" id="JASCZI010060502">
    <property type="protein sequence ID" value="MED6133019.1"/>
    <property type="molecule type" value="Genomic_DNA"/>
</dbReference>
<evidence type="ECO:0000256" key="2">
    <source>
        <dbReference type="ARBA" id="ARBA00022475"/>
    </source>
</evidence>
<feature type="region of interest" description="Disordered" evidence="12">
    <location>
        <begin position="360"/>
        <end position="405"/>
    </location>
</feature>
<comment type="similarity">
    <text evidence="11">Belongs to the protein kinase superfamily.</text>
</comment>
<evidence type="ECO:0000313" key="15">
    <source>
        <dbReference type="Proteomes" id="UP001341840"/>
    </source>
</evidence>